<keyword evidence="11 15" id="KW-1133">Transmembrane helix</keyword>
<comment type="similarity">
    <text evidence="14 15">In the central section; belongs to the AAA ATPase family.</text>
</comment>
<protein>
    <recommendedName>
        <fullName evidence="15">ATP-dependent zinc metalloprotease FtsH</fullName>
        <ecNumber evidence="15">3.4.24.-</ecNumber>
    </recommendedName>
</protein>
<comment type="function">
    <text evidence="15">Acts as a processive, ATP-dependent zinc metallopeptidase for both cytoplasmic and membrane proteins. Plays a role in the quality control of integral membrane proteins.</text>
</comment>
<dbReference type="Proteomes" id="UP000460715">
    <property type="component" value="Unassembled WGS sequence"/>
</dbReference>
<dbReference type="InterPro" id="IPR005936">
    <property type="entry name" value="FtsH"/>
</dbReference>
<comment type="cofactor">
    <cofactor evidence="15">
        <name>Zn(2+)</name>
        <dbReference type="ChEBI" id="CHEBI:29105"/>
    </cofactor>
    <text evidence="15">Binds 1 zinc ion per subunit.</text>
</comment>
<keyword evidence="7 15" id="KW-0547">Nucleotide-binding</keyword>
<dbReference type="OrthoDB" id="9809379at2"/>
<dbReference type="SMART" id="SM00382">
    <property type="entry name" value="AAA"/>
    <property type="match status" value="1"/>
</dbReference>
<dbReference type="GO" id="GO:0030163">
    <property type="term" value="P:protein catabolic process"/>
    <property type="evidence" value="ECO:0007669"/>
    <property type="project" value="UniProtKB-UniRule"/>
</dbReference>
<gene>
    <name evidence="15" type="primary">ftsH</name>
    <name evidence="19" type="ORF">E0493_16215</name>
</gene>
<feature type="transmembrane region" description="Helical" evidence="15">
    <location>
        <begin position="9"/>
        <end position="27"/>
    </location>
</feature>
<evidence type="ECO:0000256" key="9">
    <source>
        <dbReference type="ARBA" id="ARBA00022833"/>
    </source>
</evidence>
<dbReference type="Gene3D" id="3.40.50.300">
    <property type="entry name" value="P-loop containing nucleotide triphosphate hydrolases"/>
    <property type="match status" value="1"/>
</dbReference>
<dbReference type="GO" id="GO:0005524">
    <property type="term" value="F:ATP binding"/>
    <property type="evidence" value="ECO:0007669"/>
    <property type="project" value="UniProtKB-UniRule"/>
</dbReference>
<feature type="active site" evidence="15">
    <location>
        <position position="419"/>
    </location>
</feature>
<dbReference type="FunFam" id="3.40.50.300:FF:000001">
    <property type="entry name" value="ATP-dependent zinc metalloprotease FtsH"/>
    <property type="match status" value="1"/>
</dbReference>
<dbReference type="RefSeq" id="WP_160938300.1">
    <property type="nucleotide sequence ID" value="NZ_SNVJ01000015.1"/>
</dbReference>
<evidence type="ECO:0000256" key="15">
    <source>
        <dbReference type="HAMAP-Rule" id="MF_01458"/>
    </source>
</evidence>
<evidence type="ECO:0000256" key="3">
    <source>
        <dbReference type="ARBA" id="ARBA00022475"/>
    </source>
</evidence>
<keyword evidence="8 15" id="KW-0378">Hydrolase</keyword>
<dbReference type="Gene3D" id="1.10.8.60">
    <property type="match status" value="1"/>
</dbReference>
<keyword evidence="4 15" id="KW-0645">Protease</keyword>
<evidence type="ECO:0000256" key="13">
    <source>
        <dbReference type="ARBA" id="ARBA00023136"/>
    </source>
</evidence>
<evidence type="ECO:0000256" key="4">
    <source>
        <dbReference type="ARBA" id="ARBA00022670"/>
    </source>
</evidence>
<dbReference type="Pfam" id="PF06480">
    <property type="entry name" value="FtsH_ext"/>
    <property type="match status" value="1"/>
</dbReference>
<dbReference type="SUPFAM" id="SSF52540">
    <property type="entry name" value="P-loop containing nucleoside triphosphate hydrolases"/>
    <property type="match status" value="1"/>
</dbReference>
<dbReference type="PROSITE" id="PS00674">
    <property type="entry name" value="AAA"/>
    <property type="match status" value="1"/>
</dbReference>
<dbReference type="InterPro" id="IPR027417">
    <property type="entry name" value="P-loop_NTPase"/>
</dbReference>
<dbReference type="InterPro" id="IPR037219">
    <property type="entry name" value="Peptidase_M41-like"/>
</dbReference>
<evidence type="ECO:0000256" key="5">
    <source>
        <dbReference type="ARBA" id="ARBA00022692"/>
    </source>
</evidence>
<proteinExistence type="inferred from homology"/>
<dbReference type="HAMAP" id="MF_01458">
    <property type="entry name" value="FtsH"/>
    <property type="match status" value="1"/>
</dbReference>
<evidence type="ECO:0000256" key="12">
    <source>
        <dbReference type="ARBA" id="ARBA00023049"/>
    </source>
</evidence>
<evidence type="ECO:0000256" key="1">
    <source>
        <dbReference type="ARBA" id="ARBA00004370"/>
    </source>
</evidence>
<dbReference type="Pfam" id="PF17862">
    <property type="entry name" value="AAA_lid_3"/>
    <property type="match status" value="1"/>
</dbReference>
<dbReference type="SUPFAM" id="SSF140990">
    <property type="entry name" value="FtsH protease domain-like"/>
    <property type="match status" value="1"/>
</dbReference>
<dbReference type="EC" id="3.4.24.-" evidence="15"/>
<keyword evidence="17" id="KW-0175">Coiled coil</keyword>
<dbReference type="InterPro" id="IPR003959">
    <property type="entry name" value="ATPase_AAA_core"/>
</dbReference>
<dbReference type="InterPro" id="IPR003593">
    <property type="entry name" value="AAA+_ATPase"/>
</dbReference>
<dbReference type="GO" id="GO:0008270">
    <property type="term" value="F:zinc ion binding"/>
    <property type="evidence" value="ECO:0007669"/>
    <property type="project" value="UniProtKB-UniRule"/>
</dbReference>
<dbReference type="GO" id="GO:0006508">
    <property type="term" value="P:proteolysis"/>
    <property type="evidence" value="ECO:0007669"/>
    <property type="project" value="UniProtKB-KW"/>
</dbReference>
<sequence>MKPHARFNLGYWIAAFLGVLLIQYYLAAHQGVAPIPYSRFEQLLHEGKVSEIGISDRFIQGRLKEPLPGGETRFTTTRVEPDFAQELQKYNVQYTGQIESTFLRDLLSWIVPMALFIGIWMFMLRRIGRGMGGLMQVGRSKAKIYVENDTRVRFDDVAGVDEAKDELREVVDFLRAPKEYGRLGGRMPKGVLLVGPPGTGKTLLAKAVAGEARVPFFSISGSEFVEMFVGVGAARVRDLFAQAREKAPAIIFIDELDAMGRARGVGGLGGGNDEKEQTLNQLLVELDGFDSSTGLVLLAATNRPEILDPALLRAGRFDRQVLVDRPDRKGRIEVLKVHMRKVQLEPGTDPEKVAALTPGFTGADLANLVNEAALLATRRQAQAVSLADFNNAVERIVAGLEKRNRLLNPREREIVAYHEMGHALVALATPGADPVHKVSIIPRGVGALGYTIQRPTEDRFLMTQQELENKMAVLLGGRAAEWIVFGHLSTGAADDLARVTDIARSMVTRYGMTQRIGHVSLEKDSRSFLSPNPLAGGAQERAYSDETAAAVDEEVHGIIQRAFEHTLAMLKERREALERTAHALLERETLDEAQLRALVEPAPAHASAPGA</sequence>
<dbReference type="PANTHER" id="PTHR23076:SF97">
    <property type="entry name" value="ATP-DEPENDENT ZINC METALLOPROTEASE YME1L1"/>
    <property type="match status" value="1"/>
</dbReference>
<feature type="binding site" evidence="15">
    <location>
        <position position="495"/>
    </location>
    <ligand>
        <name>Zn(2+)</name>
        <dbReference type="ChEBI" id="CHEBI:29105"/>
        <note>catalytic</note>
    </ligand>
</feature>
<evidence type="ECO:0000313" key="20">
    <source>
        <dbReference type="Proteomes" id="UP000460715"/>
    </source>
</evidence>
<feature type="binding site" evidence="15">
    <location>
        <position position="422"/>
    </location>
    <ligand>
        <name>Zn(2+)</name>
        <dbReference type="ChEBI" id="CHEBI:29105"/>
        <note>catalytic</note>
    </ligand>
</feature>
<reference evidence="19 20" key="1">
    <citation type="submission" date="2019-03" db="EMBL/GenBank/DDBJ databases">
        <title>Roseomonas sp. a novel Roseomonas species isolated from Sea whip Gorgonian.</title>
        <authorList>
            <person name="Li F."/>
            <person name="Pan X."/>
            <person name="Huang S."/>
            <person name="Li Z."/>
            <person name="Meng B."/>
        </authorList>
    </citation>
    <scope>NUCLEOTIDE SEQUENCE [LARGE SCALE GENOMIC DNA]</scope>
    <source>
        <strain evidence="19 20">M0104</strain>
    </source>
</reference>
<dbReference type="InterPro" id="IPR011546">
    <property type="entry name" value="Pept_M41_FtsH_extracell"/>
</dbReference>
<comment type="similarity">
    <text evidence="2 15">In the C-terminal section; belongs to the peptidase M41 family.</text>
</comment>
<keyword evidence="12 15" id="KW-0482">Metalloprotease</keyword>
<evidence type="ECO:0000256" key="10">
    <source>
        <dbReference type="ARBA" id="ARBA00022840"/>
    </source>
</evidence>
<dbReference type="Gene3D" id="1.20.58.760">
    <property type="entry name" value="Peptidase M41"/>
    <property type="match status" value="1"/>
</dbReference>
<comment type="caution">
    <text evidence="19">The sequence shown here is derived from an EMBL/GenBank/DDBJ whole genome shotgun (WGS) entry which is preliminary data.</text>
</comment>
<dbReference type="Gene3D" id="3.30.720.210">
    <property type="match status" value="1"/>
</dbReference>
<keyword evidence="5 15" id="KW-0812">Transmembrane</keyword>
<evidence type="ECO:0000256" key="17">
    <source>
        <dbReference type="SAM" id="Coils"/>
    </source>
</evidence>
<evidence type="ECO:0000256" key="16">
    <source>
        <dbReference type="RuleBase" id="RU003651"/>
    </source>
</evidence>
<feature type="transmembrane region" description="Helical" evidence="15">
    <location>
        <begin position="106"/>
        <end position="124"/>
    </location>
</feature>
<dbReference type="Pfam" id="PF00004">
    <property type="entry name" value="AAA"/>
    <property type="match status" value="1"/>
</dbReference>
<dbReference type="Pfam" id="PF01434">
    <property type="entry name" value="Peptidase_M41"/>
    <property type="match status" value="1"/>
</dbReference>
<evidence type="ECO:0000256" key="6">
    <source>
        <dbReference type="ARBA" id="ARBA00022723"/>
    </source>
</evidence>
<evidence type="ECO:0000259" key="18">
    <source>
        <dbReference type="SMART" id="SM00382"/>
    </source>
</evidence>
<dbReference type="FunFam" id="1.20.58.760:FF:000001">
    <property type="entry name" value="ATP-dependent zinc metalloprotease FtsH"/>
    <property type="match status" value="1"/>
</dbReference>
<name>A0A845BDR5_9PROT</name>
<dbReference type="AlphaFoldDB" id="A0A845BDR5"/>
<dbReference type="InterPro" id="IPR041569">
    <property type="entry name" value="AAA_lid_3"/>
</dbReference>
<dbReference type="InterPro" id="IPR000642">
    <property type="entry name" value="Peptidase_M41"/>
</dbReference>
<keyword evidence="13 15" id="KW-0472">Membrane</keyword>
<dbReference type="EMBL" id="SNVJ01000015">
    <property type="protein sequence ID" value="MXP64898.1"/>
    <property type="molecule type" value="Genomic_DNA"/>
</dbReference>
<evidence type="ECO:0000256" key="2">
    <source>
        <dbReference type="ARBA" id="ARBA00010044"/>
    </source>
</evidence>
<dbReference type="GO" id="GO:0005886">
    <property type="term" value="C:plasma membrane"/>
    <property type="evidence" value="ECO:0007669"/>
    <property type="project" value="UniProtKB-SubCell"/>
</dbReference>
<feature type="coiled-coil region" evidence="17">
    <location>
        <begin position="560"/>
        <end position="587"/>
    </location>
</feature>
<keyword evidence="20" id="KW-1185">Reference proteome</keyword>
<evidence type="ECO:0000313" key="19">
    <source>
        <dbReference type="EMBL" id="MXP64898.1"/>
    </source>
</evidence>
<dbReference type="PANTHER" id="PTHR23076">
    <property type="entry name" value="METALLOPROTEASE M41 FTSH"/>
    <property type="match status" value="1"/>
</dbReference>
<dbReference type="GO" id="GO:0004222">
    <property type="term" value="F:metalloendopeptidase activity"/>
    <property type="evidence" value="ECO:0007669"/>
    <property type="project" value="InterPro"/>
</dbReference>
<comment type="similarity">
    <text evidence="16">Belongs to the AAA ATPase family.</text>
</comment>
<dbReference type="FunFam" id="1.10.8.60:FF:000001">
    <property type="entry name" value="ATP-dependent zinc metalloprotease FtsH"/>
    <property type="match status" value="1"/>
</dbReference>
<dbReference type="GO" id="GO:0016887">
    <property type="term" value="F:ATP hydrolysis activity"/>
    <property type="evidence" value="ECO:0007669"/>
    <property type="project" value="UniProtKB-UniRule"/>
</dbReference>
<evidence type="ECO:0000256" key="11">
    <source>
        <dbReference type="ARBA" id="ARBA00022989"/>
    </source>
</evidence>
<feature type="binding site" evidence="15">
    <location>
        <begin position="195"/>
        <end position="202"/>
    </location>
    <ligand>
        <name>ATP</name>
        <dbReference type="ChEBI" id="CHEBI:30616"/>
    </ligand>
</feature>
<feature type="binding site" evidence="15">
    <location>
        <position position="418"/>
    </location>
    <ligand>
        <name>Zn(2+)</name>
        <dbReference type="ChEBI" id="CHEBI:29105"/>
        <note>catalytic</note>
    </ligand>
</feature>
<keyword evidence="3 15" id="KW-1003">Cell membrane</keyword>
<evidence type="ECO:0000256" key="7">
    <source>
        <dbReference type="ARBA" id="ARBA00022741"/>
    </source>
</evidence>
<organism evidence="19 20">
    <name type="scientific">Teichococcus coralli</name>
    <dbReference type="NCBI Taxonomy" id="2545983"/>
    <lineage>
        <taxon>Bacteria</taxon>
        <taxon>Pseudomonadati</taxon>
        <taxon>Pseudomonadota</taxon>
        <taxon>Alphaproteobacteria</taxon>
        <taxon>Acetobacterales</taxon>
        <taxon>Roseomonadaceae</taxon>
        <taxon>Roseomonas</taxon>
    </lineage>
</organism>
<dbReference type="InterPro" id="IPR003960">
    <property type="entry name" value="ATPase_AAA_CS"/>
</dbReference>
<keyword evidence="6 15" id="KW-0479">Metal-binding</keyword>
<comment type="subunit">
    <text evidence="15">Homohexamer.</text>
</comment>
<accession>A0A845BDR5</accession>
<comment type="subcellular location">
    <subcellularLocation>
        <location evidence="15">Cell membrane</location>
        <topology evidence="15">Multi-pass membrane protein</topology>
        <orientation evidence="15">Cytoplasmic side</orientation>
    </subcellularLocation>
    <subcellularLocation>
        <location evidence="1">Membrane</location>
    </subcellularLocation>
</comment>
<dbReference type="NCBIfam" id="TIGR01241">
    <property type="entry name" value="FtsH_fam"/>
    <property type="match status" value="1"/>
</dbReference>
<dbReference type="CDD" id="cd19501">
    <property type="entry name" value="RecA-like_FtsH"/>
    <property type="match status" value="1"/>
</dbReference>
<evidence type="ECO:0000256" key="8">
    <source>
        <dbReference type="ARBA" id="ARBA00022801"/>
    </source>
</evidence>
<keyword evidence="10 15" id="KW-0067">ATP-binding</keyword>
<keyword evidence="9 15" id="KW-0862">Zinc</keyword>
<feature type="domain" description="AAA+ ATPase" evidence="18">
    <location>
        <begin position="187"/>
        <end position="327"/>
    </location>
</feature>
<dbReference type="GO" id="GO:0004176">
    <property type="term" value="F:ATP-dependent peptidase activity"/>
    <property type="evidence" value="ECO:0007669"/>
    <property type="project" value="InterPro"/>
</dbReference>
<evidence type="ECO:0000256" key="14">
    <source>
        <dbReference type="ARBA" id="ARBA00061570"/>
    </source>
</evidence>